<name>A0A1W9KNY6_9BURK</name>
<dbReference type="Proteomes" id="UP000192505">
    <property type="component" value="Unassembled WGS sequence"/>
</dbReference>
<gene>
    <name evidence="1" type="ORF">BWK72_20170</name>
</gene>
<sequence length="97" mass="10957">MILITELDVIIGLHSIFCFVFKVAGIDTKEAQISLSVNFREINDGLSCAVVKALNYTNATFKTPPVLRCQDVQPLLRETDLVIHGKRLSLRHHLRLQ</sequence>
<evidence type="ECO:0000313" key="1">
    <source>
        <dbReference type="EMBL" id="OQW85868.1"/>
    </source>
</evidence>
<accession>A0A1W9KNY6</accession>
<proteinExistence type="predicted"/>
<evidence type="ECO:0000313" key="2">
    <source>
        <dbReference type="Proteomes" id="UP000192505"/>
    </source>
</evidence>
<protein>
    <submittedName>
        <fullName evidence="1">Uncharacterized protein</fullName>
    </submittedName>
</protein>
<reference evidence="1 2" key="1">
    <citation type="submission" date="2017-01" db="EMBL/GenBank/DDBJ databases">
        <title>Novel large sulfur bacteria in the metagenomes of groundwater-fed chemosynthetic microbial mats in the Lake Huron basin.</title>
        <authorList>
            <person name="Sharrar A.M."/>
            <person name="Flood B.E."/>
            <person name="Bailey J.V."/>
            <person name="Jones D.S."/>
            <person name="Biddanda B."/>
            <person name="Ruberg S.A."/>
            <person name="Marcus D.N."/>
            <person name="Dick G.J."/>
        </authorList>
    </citation>
    <scope>NUCLEOTIDE SEQUENCE [LARGE SCALE GENOMIC DNA]</scope>
    <source>
        <strain evidence="1">A7</strain>
    </source>
</reference>
<organism evidence="1 2">
    <name type="scientific">Rhodoferax ferrireducens</name>
    <dbReference type="NCBI Taxonomy" id="192843"/>
    <lineage>
        <taxon>Bacteria</taxon>
        <taxon>Pseudomonadati</taxon>
        <taxon>Pseudomonadota</taxon>
        <taxon>Betaproteobacteria</taxon>
        <taxon>Burkholderiales</taxon>
        <taxon>Comamonadaceae</taxon>
        <taxon>Rhodoferax</taxon>
    </lineage>
</organism>
<dbReference type="EMBL" id="MTEI01000031">
    <property type="protein sequence ID" value="OQW85868.1"/>
    <property type="molecule type" value="Genomic_DNA"/>
</dbReference>
<dbReference type="AlphaFoldDB" id="A0A1W9KNY6"/>
<comment type="caution">
    <text evidence="1">The sequence shown here is derived from an EMBL/GenBank/DDBJ whole genome shotgun (WGS) entry which is preliminary data.</text>
</comment>